<dbReference type="InterPro" id="IPR012341">
    <property type="entry name" value="6hp_glycosidase-like_sf"/>
</dbReference>
<comment type="caution">
    <text evidence="4">The sequence shown here is derived from an EMBL/GenBank/DDBJ whole genome shotgun (WGS) entry which is preliminary data.</text>
</comment>
<dbReference type="GO" id="GO:0004134">
    <property type="term" value="F:4-alpha-glucanotransferase activity"/>
    <property type="evidence" value="ECO:0007669"/>
    <property type="project" value="InterPro"/>
</dbReference>
<dbReference type="SUPFAM" id="SSF48208">
    <property type="entry name" value="Six-hairpin glycosidases"/>
    <property type="match status" value="1"/>
</dbReference>
<keyword evidence="5" id="KW-1185">Reference proteome</keyword>
<feature type="domain" description="Glycogen debranching enzyme glucanotransferase" evidence="2">
    <location>
        <begin position="586"/>
        <end position="683"/>
    </location>
</feature>
<dbReference type="EMBL" id="JAHDYR010000015">
    <property type="protein sequence ID" value="KAG9394468.1"/>
    <property type="molecule type" value="Genomic_DNA"/>
</dbReference>
<dbReference type="InterPro" id="IPR017853">
    <property type="entry name" value="GH"/>
</dbReference>
<evidence type="ECO:0000259" key="3">
    <source>
        <dbReference type="Pfam" id="PF14702"/>
    </source>
</evidence>
<dbReference type="GO" id="GO:0004135">
    <property type="term" value="F:amylo-alpha-1,6-glucosidase activity"/>
    <property type="evidence" value="ECO:0007669"/>
    <property type="project" value="InterPro"/>
</dbReference>
<dbReference type="Gene3D" id="1.50.10.10">
    <property type="match status" value="1"/>
</dbReference>
<organism evidence="4 5">
    <name type="scientific">Carpediemonas membranifera</name>
    <dbReference type="NCBI Taxonomy" id="201153"/>
    <lineage>
        <taxon>Eukaryota</taxon>
        <taxon>Metamonada</taxon>
        <taxon>Carpediemonas-like organisms</taxon>
        <taxon>Carpediemonas</taxon>
    </lineage>
</organism>
<gene>
    <name evidence="4" type="ORF">J8273_4133</name>
</gene>
<evidence type="ECO:0000259" key="2">
    <source>
        <dbReference type="Pfam" id="PF14701"/>
    </source>
</evidence>
<reference evidence="4" key="1">
    <citation type="submission" date="2021-05" db="EMBL/GenBank/DDBJ databases">
        <title>A free-living protist that lacks canonical eukaryotic 1 DNA replication and segregation systems.</title>
        <authorList>
            <person name="Salas-Leiva D.E."/>
            <person name="Tromer E.C."/>
            <person name="Curtis B.A."/>
            <person name="Jerlstrom-Hultqvist J."/>
            <person name="Kolisko M."/>
            <person name="Yi Z."/>
            <person name="Salas-Leiva J.S."/>
            <person name="Gallot-Lavallee L."/>
            <person name="Kops G.J.P.L."/>
            <person name="Archibald J.M."/>
            <person name="Simpson A.G.B."/>
            <person name="Roger A.J."/>
        </authorList>
    </citation>
    <scope>NUCLEOTIDE SEQUENCE</scope>
    <source>
        <strain evidence="4">BICM</strain>
    </source>
</reference>
<evidence type="ECO:0000313" key="5">
    <source>
        <dbReference type="Proteomes" id="UP000717585"/>
    </source>
</evidence>
<dbReference type="Pfam" id="PF06202">
    <property type="entry name" value="GDE_C"/>
    <property type="match status" value="1"/>
</dbReference>
<dbReference type="Proteomes" id="UP000717585">
    <property type="component" value="Unassembled WGS sequence"/>
</dbReference>
<evidence type="ECO:0000259" key="1">
    <source>
        <dbReference type="Pfam" id="PF06202"/>
    </source>
</evidence>
<dbReference type="OrthoDB" id="10248904at2759"/>
<dbReference type="SUPFAM" id="SSF51445">
    <property type="entry name" value="(Trans)glycosidases"/>
    <property type="match status" value="1"/>
</dbReference>
<evidence type="ECO:0000313" key="4">
    <source>
        <dbReference type="EMBL" id="KAG9394468.1"/>
    </source>
</evidence>
<dbReference type="Pfam" id="PF14702">
    <property type="entry name" value="hGDE_central"/>
    <property type="match status" value="1"/>
</dbReference>
<dbReference type="InterPro" id="IPR010401">
    <property type="entry name" value="AGL/Gdb1"/>
</dbReference>
<dbReference type="PANTHER" id="PTHR10569:SF2">
    <property type="entry name" value="GLYCOGEN DEBRANCHING ENZYME"/>
    <property type="match status" value="1"/>
</dbReference>
<dbReference type="InterPro" id="IPR032792">
    <property type="entry name" value="AGL_glucanoTrfase"/>
</dbReference>
<dbReference type="InterPro" id="IPR032790">
    <property type="entry name" value="GDE_C"/>
</dbReference>
<protein>
    <submittedName>
        <fullName evidence="4">Glycogen debranching enzyme</fullName>
    </submittedName>
</protein>
<dbReference type="GO" id="GO:0005980">
    <property type="term" value="P:glycogen catabolic process"/>
    <property type="evidence" value="ECO:0007669"/>
    <property type="project" value="InterPro"/>
</dbReference>
<dbReference type="Pfam" id="PF14701">
    <property type="entry name" value="hDGE_amylase"/>
    <property type="match status" value="2"/>
</dbReference>
<dbReference type="InterPro" id="IPR032788">
    <property type="entry name" value="AGL_central"/>
</dbReference>
<feature type="domain" description="Glycogen debranching enzyme central" evidence="3">
    <location>
        <begin position="821"/>
        <end position="1086"/>
    </location>
</feature>
<proteinExistence type="predicted"/>
<name>A0A8J6AUG3_9EUKA</name>
<dbReference type="PANTHER" id="PTHR10569">
    <property type="entry name" value="GLYCOGEN DEBRANCHING ENZYME"/>
    <property type="match status" value="1"/>
</dbReference>
<accession>A0A8J6AUG3</accession>
<feature type="domain" description="Glycogen debranching enzyme glucanotransferase" evidence="2">
    <location>
        <begin position="122"/>
        <end position="494"/>
    </location>
</feature>
<dbReference type="InterPro" id="IPR008928">
    <property type="entry name" value="6-hairpin_glycosidase_sf"/>
</dbReference>
<dbReference type="Gene3D" id="3.20.20.80">
    <property type="entry name" value="Glycosidases"/>
    <property type="match status" value="2"/>
</dbReference>
<sequence>MRRVLRLWPDGHAQDSGLIRVEQGTTIRIVLPIASPFLKPSIISEKESPVELVTNLNELAMSTNVHRYKFERPKTLEPGDLKGDVVVTVEAKHPGSFWFMINDEEHTKQAIVIAARLHINGKYVPSDGIVFQTVLTKNLGPLSSWLDRLDLTLRTKYNMLHFSPIQVLGGSNSAYSIKSHLDFNPTLFSDVQGGSGNMLFSEKVLKIKNIVNSIEKRGALSIVDIVANHVSADTSWLPTHPETGYCTDSESYLYPAFLLDVFLRLMSNSVALNEFPHVTPRIDELPDNRVGQWLSNLRSLIRNNVMDRLHLFEYFMFNIEDVYVQLSTTTVIDGVVSAMKGMRWENPVLADDEKTDFHLSWNEQMLSFNYHELVESGLAGYIIDHCSFRVTKKRHGAQLNWAKAARILIHAMGPSVNQAVRSDSIKQVVLNAAREIMIVSNDRERSKHDEDMSVALDHMINAVAYQFFDPKGPCFRKPITLKQPIFSPYFTVVPSLRGPVQGRAARAKGRGAPRYEQVVDPADPTSVLDIDHEFLQEVRSASSAGHHEASLMLSHMTLPPTTDGMQAIIENVPGVSADECLDRFCGLANNGWIWGAVDTASNFAAPGTRSYLRREIIIWGDCVKLRYGDKPADSPWLWKYMEQYAKTMAWIFHGFRIDNAHSTPIHLAEHLLAVARSIRPNLYVNAELFTGSQAADVEFASRLAIDSLVREALAPDTPFKLGGLIYELGGDVCGQLERPLTFATNSKSAALPALLFDCTHDNEVPASLRTAADALSTACLVAGCVSTTGSVRGFDELVSAQIDVVRDNRLYSSYPKTAWPGISQVKAILNTLHCRLAAEGYSQTHVHQELGVISINRYNPRTGKSVFFVARPAFKEPSDAPHSIHIPGRIGNVHVAASVTVQPLPPPQGLTAKHTITPSPCDLRLEVGTFNEIAAVDVDGRDTWLRLTNFPPGSIAVFDVDSPDSSTAVAACNNMLSVQKYVLPFILKGAQVPANAKAVLAPLKTMLADCSIQDISRLLFTESQEEASIIGFSAYDVPDHGPLLFCGIESICKILDQCRERADMGHPLLSNIRNGPWLAEHVVNRLDAYVNKGHAALAPVAAWWRDKLATIKQLPSFLHPWAMDIHLQVIRRAAKNAALLKMAPEIRDGDRLIRSLAIAAIPFVGVCGGASLIDAAVLKVLCPNDPPTYEVSLAAGFPHFTHGFMRAWGRDTFIAFRGLLLLTERFDEAREILLGFGAAMRHGLIPNLLDSGRNPRYNCRDAVWWWMYAVTQYCDAAPEGKAFLDADVVRLFKSDEQSDYVTFDGVRIPRRKTVSVIDPQANRTTITELIYEALSAHARGIHYREWNAGTQIDEKMQAHGFNVDVHVDPETGFAHGGNKQNCGTWMDKMGESRRAGNWGVPSTPRDGADVEIVGLQAACLEWVMANAVKRMANDSVYVGSEIMKIKDWRDRIFRFFDRKFFVSPNDSSQFANKRGIYKDTVGSTDGFPDYQLRPNQAIAMVVAPDIFLPEHAAEAIEMMLKYLVGDGLMQGARTLDPDDWAYRPHYTSEDSDDPTTACGAAYHQGPAWVWPLGYILRAALYFPGEDREDMVWRVAAALDATKRHIFNDSDWGSLVELTQGDGSVCHGSCPAQAWSVGTILEAVIELYQKL</sequence>
<feature type="domain" description="Glycogen debranching enzyme C-terminal" evidence="1">
    <location>
        <begin position="1187"/>
        <end position="1641"/>
    </location>
</feature>